<name>A0A369JJ47_HYPMA</name>
<feature type="transmembrane region" description="Helical" evidence="2">
    <location>
        <begin position="83"/>
        <end position="107"/>
    </location>
</feature>
<sequence length="194" mass="21662">MPRNKPTRLEPCLSTGWPPKSLGIRRPSIMAFLGLGMKRCWRRGCLETDPLHPLLLLWFCFTSLAIMPTSIDDGPSSGHLSAAWEIALVAVIITLVFLVIGTTVVQIRRRQRRKRREMLDVESGRQKETPGGMSESQAKFEQECSVSMPKPTASSTRHSSTSSYPDHLSQKPPRFVIGNGSTFVTCIVYSYSHS</sequence>
<keyword evidence="2" id="KW-0812">Transmembrane</keyword>
<comment type="caution">
    <text evidence="3">The sequence shown here is derived from an EMBL/GenBank/DDBJ whole genome shotgun (WGS) entry which is preliminary data.</text>
</comment>
<reference evidence="3" key="1">
    <citation type="submission" date="2018-04" db="EMBL/GenBank/DDBJ databases">
        <title>Whole genome sequencing of Hypsizygus marmoreus.</title>
        <authorList>
            <person name="Choi I.-G."/>
            <person name="Min B."/>
            <person name="Kim J.-G."/>
            <person name="Kim S."/>
            <person name="Oh Y.-L."/>
            <person name="Kong W.-S."/>
            <person name="Park H."/>
            <person name="Jeong J."/>
            <person name="Song E.-S."/>
        </authorList>
    </citation>
    <scope>NUCLEOTIDE SEQUENCE [LARGE SCALE GENOMIC DNA]</scope>
    <source>
        <strain evidence="3">51987-8</strain>
    </source>
</reference>
<feature type="transmembrane region" description="Helical" evidence="2">
    <location>
        <begin position="51"/>
        <end position="71"/>
    </location>
</feature>
<dbReference type="Proteomes" id="UP000076154">
    <property type="component" value="Unassembled WGS sequence"/>
</dbReference>
<dbReference type="AlphaFoldDB" id="A0A369JJ47"/>
<evidence type="ECO:0000256" key="2">
    <source>
        <dbReference type="SAM" id="Phobius"/>
    </source>
</evidence>
<accession>A0A369JJ47</accession>
<gene>
    <name evidence="3" type="ORF">Hypma_010741</name>
</gene>
<keyword evidence="2" id="KW-1133">Transmembrane helix</keyword>
<evidence type="ECO:0000256" key="1">
    <source>
        <dbReference type="SAM" id="MobiDB-lite"/>
    </source>
</evidence>
<organism evidence="3 4">
    <name type="scientific">Hypsizygus marmoreus</name>
    <name type="common">White beech mushroom</name>
    <name type="synonym">Agaricus marmoreus</name>
    <dbReference type="NCBI Taxonomy" id="39966"/>
    <lineage>
        <taxon>Eukaryota</taxon>
        <taxon>Fungi</taxon>
        <taxon>Dikarya</taxon>
        <taxon>Basidiomycota</taxon>
        <taxon>Agaricomycotina</taxon>
        <taxon>Agaricomycetes</taxon>
        <taxon>Agaricomycetidae</taxon>
        <taxon>Agaricales</taxon>
        <taxon>Tricholomatineae</taxon>
        <taxon>Lyophyllaceae</taxon>
        <taxon>Hypsizygus</taxon>
    </lineage>
</organism>
<proteinExistence type="predicted"/>
<dbReference type="InParanoid" id="A0A369JJ47"/>
<feature type="compositionally biased region" description="Basic and acidic residues" evidence="1">
    <location>
        <begin position="117"/>
        <end position="128"/>
    </location>
</feature>
<feature type="region of interest" description="Disordered" evidence="1">
    <location>
        <begin position="115"/>
        <end position="171"/>
    </location>
</feature>
<dbReference type="EMBL" id="LUEZ02000052">
    <property type="protein sequence ID" value="RDB22229.1"/>
    <property type="molecule type" value="Genomic_DNA"/>
</dbReference>
<keyword evidence="4" id="KW-1185">Reference proteome</keyword>
<keyword evidence="2" id="KW-0472">Membrane</keyword>
<feature type="compositionally biased region" description="Low complexity" evidence="1">
    <location>
        <begin position="152"/>
        <end position="163"/>
    </location>
</feature>
<evidence type="ECO:0000313" key="4">
    <source>
        <dbReference type="Proteomes" id="UP000076154"/>
    </source>
</evidence>
<protein>
    <submittedName>
        <fullName evidence="3">Uncharacterized protein</fullName>
    </submittedName>
</protein>
<evidence type="ECO:0000313" key="3">
    <source>
        <dbReference type="EMBL" id="RDB22229.1"/>
    </source>
</evidence>